<dbReference type="InterPro" id="IPR019292">
    <property type="entry name" value="McrC"/>
</dbReference>
<dbReference type="EMBL" id="LAZR01031394">
    <property type="protein sequence ID" value="KKL53881.1"/>
    <property type="molecule type" value="Genomic_DNA"/>
</dbReference>
<evidence type="ECO:0000313" key="1">
    <source>
        <dbReference type="EMBL" id="KKL53881.1"/>
    </source>
</evidence>
<protein>
    <recommendedName>
        <fullName evidence="2">Restriction endonuclease</fullName>
    </recommendedName>
</protein>
<reference evidence="1" key="1">
    <citation type="journal article" date="2015" name="Nature">
        <title>Complex archaea that bridge the gap between prokaryotes and eukaryotes.</title>
        <authorList>
            <person name="Spang A."/>
            <person name="Saw J.H."/>
            <person name="Jorgensen S.L."/>
            <person name="Zaremba-Niedzwiedzka K."/>
            <person name="Martijn J."/>
            <person name="Lind A.E."/>
            <person name="van Eijk R."/>
            <person name="Schleper C."/>
            <person name="Guy L."/>
            <person name="Ettema T.J."/>
        </authorList>
    </citation>
    <scope>NUCLEOTIDE SEQUENCE</scope>
</reference>
<evidence type="ECO:0008006" key="2">
    <source>
        <dbReference type="Google" id="ProtNLM"/>
    </source>
</evidence>
<dbReference type="PANTHER" id="PTHR38733">
    <property type="entry name" value="PROTEIN MCRC"/>
    <property type="match status" value="1"/>
</dbReference>
<organism evidence="1">
    <name type="scientific">marine sediment metagenome</name>
    <dbReference type="NCBI Taxonomy" id="412755"/>
    <lineage>
        <taxon>unclassified sequences</taxon>
        <taxon>metagenomes</taxon>
        <taxon>ecological metagenomes</taxon>
    </lineage>
</organism>
<sequence>MKDGLYLKTRHYIGFLQLGDIKLIIRPKIEKFDLMQLIVYVLNLQKIDLKNTSYNFDNMGFIDLLIIQLEREIRKFWRKGFLKSYELKGKNLSTIRGKLDIRNIVSQGGIRSAQIPCNYYDRSNNNLINQILVSGLKLGIQLTTLQEIRINLIQLYKTLKMSIDPINLNLKNFKKANRMLNRLSRAYEPILNLVFLLWSRNVPNIYGKYEELPLPGFLLDMNKFFEDLLSKFLQESLPDYEVQPQYSFSDMISYNPKYNPKKRQMKRRIFPDIVIFKDSKSFAVLDAKYLVPL</sequence>
<dbReference type="Pfam" id="PF10117">
    <property type="entry name" value="McrBC"/>
    <property type="match status" value="1"/>
</dbReference>
<accession>A0A0F9DJ87</accession>
<gene>
    <name evidence="1" type="ORF">LCGC14_2270990</name>
</gene>
<proteinExistence type="predicted"/>
<comment type="caution">
    <text evidence="1">The sequence shown here is derived from an EMBL/GenBank/DDBJ whole genome shotgun (WGS) entry which is preliminary data.</text>
</comment>
<name>A0A0F9DJ87_9ZZZZ</name>
<dbReference type="PANTHER" id="PTHR38733:SF1">
    <property type="entry name" value="TYPE IV METHYL-DIRECTED RESTRICTION ENZYME ECOKMCRBC"/>
    <property type="match status" value="1"/>
</dbReference>
<dbReference type="AlphaFoldDB" id="A0A0F9DJ87"/>